<organism evidence="7 8">
    <name type="scientific">Herbihabitans rhizosphaerae</name>
    <dbReference type="NCBI Taxonomy" id="1872711"/>
    <lineage>
        <taxon>Bacteria</taxon>
        <taxon>Bacillati</taxon>
        <taxon>Actinomycetota</taxon>
        <taxon>Actinomycetes</taxon>
        <taxon>Pseudonocardiales</taxon>
        <taxon>Pseudonocardiaceae</taxon>
        <taxon>Herbihabitans</taxon>
    </lineage>
</organism>
<keyword evidence="2" id="KW-0805">Transcription regulation</keyword>
<keyword evidence="8" id="KW-1185">Reference proteome</keyword>
<dbReference type="GO" id="GO:0000160">
    <property type="term" value="P:phosphorelay signal transduction system"/>
    <property type="evidence" value="ECO:0007669"/>
    <property type="project" value="InterPro"/>
</dbReference>
<evidence type="ECO:0000256" key="1">
    <source>
        <dbReference type="ARBA" id="ARBA00005820"/>
    </source>
</evidence>
<proteinExistence type="inferred from homology"/>
<dbReference type="InterPro" id="IPR001867">
    <property type="entry name" value="OmpR/PhoB-type_DNA-bd"/>
</dbReference>
<evidence type="ECO:0000256" key="4">
    <source>
        <dbReference type="ARBA" id="ARBA00023163"/>
    </source>
</evidence>
<dbReference type="InterPro" id="IPR036388">
    <property type="entry name" value="WH-like_DNA-bd_sf"/>
</dbReference>
<evidence type="ECO:0000256" key="2">
    <source>
        <dbReference type="ARBA" id="ARBA00023015"/>
    </source>
</evidence>
<dbReference type="Proteomes" id="UP000294257">
    <property type="component" value="Unassembled WGS sequence"/>
</dbReference>
<dbReference type="SUPFAM" id="SSF52540">
    <property type="entry name" value="P-loop containing nucleoside triphosphate hydrolases"/>
    <property type="match status" value="1"/>
</dbReference>
<dbReference type="SUPFAM" id="SSF46894">
    <property type="entry name" value="C-terminal effector domain of the bipartite response regulators"/>
    <property type="match status" value="1"/>
</dbReference>
<dbReference type="InterPro" id="IPR002182">
    <property type="entry name" value="NB-ARC"/>
</dbReference>
<dbReference type="Pfam" id="PF00486">
    <property type="entry name" value="Trans_reg_C"/>
    <property type="match status" value="1"/>
</dbReference>
<dbReference type="GO" id="GO:0043531">
    <property type="term" value="F:ADP binding"/>
    <property type="evidence" value="ECO:0007669"/>
    <property type="project" value="InterPro"/>
</dbReference>
<dbReference type="InterPro" id="IPR003593">
    <property type="entry name" value="AAA+_ATPase"/>
</dbReference>
<dbReference type="GO" id="GO:0006355">
    <property type="term" value="P:regulation of DNA-templated transcription"/>
    <property type="evidence" value="ECO:0007669"/>
    <property type="project" value="InterPro"/>
</dbReference>
<dbReference type="EMBL" id="SGWQ01000001">
    <property type="protein sequence ID" value="RZS44589.1"/>
    <property type="molecule type" value="Genomic_DNA"/>
</dbReference>
<protein>
    <submittedName>
        <fullName evidence="7">DNA-binding SARP family transcriptional activator</fullName>
    </submittedName>
</protein>
<comment type="similarity">
    <text evidence="1">Belongs to the AfsR/DnrI/RedD regulatory family.</text>
</comment>
<dbReference type="SUPFAM" id="SSF48452">
    <property type="entry name" value="TPR-like"/>
    <property type="match status" value="3"/>
</dbReference>
<dbReference type="PANTHER" id="PTHR35807:SF1">
    <property type="entry name" value="TRANSCRIPTIONAL REGULATOR REDD"/>
    <property type="match status" value="1"/>
</dbReference>
<dbReference type="PANTHER" id="PTHR35807">
    <property type="entry name" value="TRANSCRIPTIONAL REGULATOR REDD-RELATED"/>
    <property type="match status" value="1"/>
</dbReference>
<comment type="caution">
    <text evidence="7">The sequence shown here is derived from an EMBL/GenBank/DDBJ whole genome shotgun (WGS) entry which is preliminary data.</text>
</comment>
<dbReference type="SMART" id="SM00382">
    <property type="entry name" value="AAA"/>
    <property type="match status" value="1"/>
</dbReference>
<gene>
    <name evidence="7" type="ORF">EV193_101465</name>
</gene>
<dbReference type="InterPro" id="IPR005158">
    <property type="entry name" value="BTAD"/>
</dbReference>
<dbReference type="Pfam" id="PF00931">
    <property type="entry name" value="NB-ARC"/>
    <property type="match status" value="1"/>
</dbReference>
<dbReference type="SMART" id="SM00862">
    <property type="entry name" value="Trans_reg_C"/>
    <property type="match status" value="1"/>
</dbReference>
<dbReference type="PRINTS" id="PR00364">
    <property type="entry name" value="DISEASERSIST"/>
</dbReference>
<dbReference type="InterPro" id="IPR027417">
    <property type="entry name" value="P-loop_NTPase"/>
</dbReference>
<sequence length="989" mass="106469">MLGPVELRHQGRELSTGSARERFVLATLLLNAGRTVAAGGLIDELWDEPPASAKAQLHNLISGVRRRLRGAGGDLISTRPLGYRLDLGEHGLDLHEFRRLGALGRRAADAGEHLRATAAFAEALALWRGPALADLPDGLAVTARQALQEEKLAVAEARLDAQLALGRYHEAVREADALVVDHPYRDRLHERRLLALVGAGRRADALAIYQRTHRRYKEDLGVEPGRQLRELALRILHGEGLPARKAPPPIPRQLPPVTATMTGRDTLLDEITTALQAPGTPPVAALVGQGGVGKTTLAVAVADALADRFPRGQLYADLRGSHEQPCDPYVVAGRFLRALGVAGAAVPEDRDERIALYRSQLADSRCLVVLDDAASEEQVRPLLPAGGASAALVTSRRRLAALMGAARWTIPVLAPDEARSLFAAVVGAELEPAAVERILGLCGRLPLAVSIAAARLAVHPRWTVDGLLESLSEEHGRLDELAVGDLDVRATISLSYRALDGEARAVFRRLGMVAAPDWPAWVADTLLDGRRGRVALDALVDVHLVEPLGPDSVGQPRFRMHDLVREYAVERALAEEPAGERAAALSRLCTGWLSLATVADRLVPGGPPDTASDAVPPRGADKLVRTRPLDWFEAERVGLAATVGQACVAGEPVTGGRLALRMSAFLALRAHDDDWVRVLRRVLGHLRGTGEHELLALLLGELYEAYVRTDRITEIGAIAEEELAAANRQDDWRLLVRALTHAGRAARAVGRFARARELLDRAVATGRGHDDAGGLVADALRGLANTHRRAGRPERAIPLLEEADGYAAAHPGVRHSLGLALIDRGRPAEAEAVLGAALRANTEVGNDVGVAYVELALADVDIRAGRLERAAERLTRAARTHCRLGNRDGTAEVLRARADLAAVQRRWRDATEAAYGALEAWDRMGSVIDVAAMLARLECLHIMTGRTMAAAECRDEYRAILADLDLDESCLRVPPFLTRPGTHSTRDTA</sequence>
<evidence type="ECO:0000256" key="3">
    <source>
        <dbReference type="ARBA" id="ARBA00023125"/>
    </source>
</evidence>
<evidence type="ECO:0000259" key="6">
    <source>
        <dbReference type="PROSITE" id="PS51755"/>
    </source>
</evidence>
<dbReference type="InterPro" id="IPR011990">
    <property type="entry name" value="TPR-like_helical_dom_sf"/>
</dbReference>
<reference evidence="7 8" key="1">
    <citation type="submission" date="2019-02" db="EMBL/GenBank/DDBJ databases">
        <title>Genomic Encyclopedia of Type Strains, Phase IV (KMG-IV): sequencing the most valuable type-strain genomes for metagenomic binning, comparative biology and taxonomic classification.</title>
        <authorList>
            <person name="Goeker M."/>
        </authorList>
    </citation>
    <scope>NUCLEOTIDE SEQUENCE [LARGE SCALE GENOMIC DNA]</scope>
    <source>
        <strain evidence="7 8">DSM 101727</strain>
    </source>
</reference>
<evidence type="ECO:0000313" key="7">
    <source>
        <dbReference type="EMBL" id="RZS44589.1"/>
    </source>
</evidence>
<feature type="domain" description="OmpR/PhoB-type" evidence="6">
    <location>
        <begin position="1"/>
        <end position="87"/>
    </location>
</feature>
<dbReference type="GO" id="GO:0003677">
    <property type="term" value="F:DNA binding"/>
    <property type="evidence" value="ECO:0007669"/>
    <property type="project" value="UniProtKB-UniRule"/>
</dbReference>
<feature type="DNA-binding region" description="OmpR/PhoB-type" evidence="5">
    <location>
        <begin position="1"/>
        <end position="87"/>
    </location>
</feature>
<dbReference type="Pfam" id="PF03704">
    <property type="entry name" value="BTAD"/>
    <property type="match status" value="1"/>
</dbReference>
<evidence type="ECO:0000313" key="8">
    <source>
        <dbReference type="Proteomes" id="UP000294257"/>
    </source>
</evidence>
<dbReference type="SMART" id="SM01043">
    <property type="entry name" value="BTAD"/>
    <property type="match status" value="1"/>
</dbReference>
<evidence type="ECO:0000256" key="5">
    <source>
        <dbReference type="PROSITE-ProRule" id="PRU01091"/>
    </source>
</evidence>
<dbReference type="Gene3D" id="1.25.40.10">
    <property type="entry name" value="Tetratricopeptide repeat domain"/>
    <property type="match status" value="2"/>
</dbReference>
<dbReference type="Pfam" id="PF14559">
    <property type="entry name" value="TPR_19"/>
    <property type="match status" value="1"/>
</dbReference>
<dbReference type="InterPro" id="IPR016032">
    <property type="entry name" value="Sig_transdc_resp-reg_C-effctor"/>
</dbReference>
<keyword evidence="4" id="KW-0804">Transcription</keyword>
<name>A0A4Q7L4N4_9PSEU</name>
<dbReference type="Gene3D" id="1.10.10.10">
    <property type="entry name" value="Winged helix-like DNA-binding domain superfamily/Winged helix DNA-binding domain"/>
    <property type="match status" value="1"/>
</dbReference>
<dbReference type="InterPro" id="IPR051677">
    <property type="entry name" value="AfsR-DnrI-RedD_regulator"/>
</dbReference>
<dbReference type="PROSITE" id="PS51755">
    <property type="entry name" value="OMPR_PHOB"/>
    <property type="match status" value="1"/>
</dbReference>
<dbReference type="CDD" id="cd15831">
    <property type="entry name" value="BTAD"/>
    <property type="match status" value="1"/>
</dbReference>
<dbReference type="Gene3D" id="3.40.50.300">
    <property type="entry name" value="P-loop containing nucleotide triphosphate hydrolases"/>
    <property type="match status" value="1"/>
</dbReference>
<accession>A0A4Q7L4N4</accession>
<keyword evidence="3 5" id="KW-0238">DNA-binding</keyword>
<dbReference type="AlphaFoldDB" id="A0A4Q7L4N4"/>